<gene>
    <name evidence="1" type="ORF">PGLA1383_LOCUS51778</name>
</gene>
<sequence>DVLRTHIPAHGTPHSTNSEPHLVVLALVSQGYDPQTLEPLKPAQSGEVVRHELCNWTDSVILMVVKYFCPVKQLLVTLGCYYSHSNEDLKVMLDEPDFWVTRRLQPHIESGEVAALPAELQWQCWEEFSRNPKDITERIIANSIKTEGLFNGDIIVFQPAPALSVIGPALPGQDAPGELEGSSQRVDDGFLVENALNQLPANELAEFVRHILTPVLWNVHESRCKPHKMYLTPVKLAGVAGARIPGEVASQEMTVNLRWRLDTFMAKIAKAFGVSEDVAAGQGFWLFDKGTPSSLPEPPLFWTEAPAPANTEMTLTDLLPRAGTAAAQHRWALNTVLLPARPAPTLRPLAIHFFDASVCEVGACILHVAETEVLDQESIPVEGEVANNEFFSGLTMTSITGRPAVRPAEILALARRHLADAQDATGRPLRQRLFGGDEKDGSRAAAPADEIPPLRLVEVCNGRIRAVYRSRPSCEGGSEDPAAENILWPASGHNFLFNVLRVEPDVDEVRETADEAVDSVSGDRRPSELVEAFYLEQGLECAFGHPFLLRVVQGERAGSLMSAVQAKLRVSTNEIRQMVDQVREVSARNPANLMPDRGAVARERIPQQGKGTNSSPDWSPENPALCIERAHPLYRSPANQRTAHKPLTIKAGLPASRVASMVFCHGQKGKRLDGLDDFHTSSNLLARPARSMAAKTMQASPQFRIEQTSAASPVPVGALSGPCLGNESCRRYFMSGGEEALFCCESFGAAGREWKLGRPLIARKC</sequence>
<feature type="non-terminal residue" evidence="1">
    <location>
        <position position="765"/>
    </location>
</feature>
<keyword evidence="2" id="KW-1185">Reference proteome</keyword>
<evidence type="ECO:0000313" key="2">
    <source>
        <dbReference type="Proteomes" id="UP000654075"/>
    </source>
</evidence>
<dbReference type="EMBL" id="CAJNNV010031453">
    <property type="protein sequence ID" value="CAE8636295.1"/>
    <property type="molecule type" value="Genomic_DNA"/>
</dbReference>
<name>A0A813HEI0_POLGL</name>
<organism evidence="1 2">
    <name type="scientific">Polarella glacialis</name>
    <name type="common">Dinoflagellate</name>
    <dbReference type="NCBI Taxonomy" id="89957"/>
    <lineage>
        <taxon>Eukaryota</taxon>
        <taxon>Sar</taxon>
        <taxon>Alveolata</taxon>
        <taxon>Dinophyceae</taxon>
        <taxon>Suessiales</taxon>
        <taxon>Suessiaceae</taxon>
        <taxon>Polarella</taxon>
    </lineage>
</organism>
<protein>
    <submittedName>
        <fullName evidence="1">Uncharacterized protein</fullName>
    </submittedName>
</protein>
<accession>A0A813HEI0</accession>
<comment type="caution">
    <text evidence="1">The sequence shown here is derived from an EMBL/GenBank/DDBJ whole genome shotgun (WGS) entry which is preliminary data.</text>
</comment>
<reference evidence="1" key="1">
    <citation type="submission" date="2021-02" db="EMBL/GenBank/DDBJ databases">
        <authorList>
            <person name="Dougan E. K."/>
            <person name="Rhodes N."/>
            <person name="Thang M."/>
            <person name="Chan C."/>
        </authorList>
    </citation>
    <scope>NUCLEOTIDE SEQUENCE</scope>
</reference>
<dbReference type="OrthoDB" id="10659390at2759"/>
<evidence type="ECO:0000313" key="1">
    <source>
        <dbReference type="EMBL" id="CAE8636295.1"/>
    </source>
</evidence>
<dbReference type="AlphaFoldDB" id="A0A813HEI0"/>
<proteinExistence type="predicted"/>
<dbReference type="Proteomes" id="UP000654075">
    <property type="component" value="Unassembled WGS sequence"/>
</dbReference>